<name>A0A172Y8V1_9CAUL</name>
<dbReference type="AlphaFoldDB" id="A0A172Y8V1"/>
<feature type="region of interest" description="Disordered" evidence="2">
    <location>
        <begin position="642"/>
        <end position="678"/>
    </location>
</feature>
<feature type="region of interest" description="Disordered" evidence="2">
    <location>
        <begin position="34"/>
        <end position="61"/>
    </location>
</feature>
<dbReference type="KEGG" id="bne:DA69_13480"/>
<dbReference type="PANTHER" id="PTHR43628">
    <property type="entry name" value="ACTIVATOR OF C KINASE PROTEIN 1-RELATED"/>
    <property type="match status" value="1"/>
</dbReference>
<organism evidence="3 4">
    <name type="scientific">Brevundimonas naejangsanensis</name>
    <dbReference type="NCBI Taxonomy" id="588932"/>
    <lineage>
        <taxon>Bacteria</taxon>
        <taxon>Pseudomonadati</taxon>
        <taxon>Pseudomonadota</taxon>
        <taxon>Alphaproteobacteria</taxon>
        <taxon>Caulobacterales</taxon>
        <taxon>Caulobacteraceae</taxon>
        <taxon>Brevundimonas</taxon>
    </lineage>
</organism>
<evidence type="ECO:0000256" key="1">
    <source>
        <dbReference type="SAM" id="Coils"/>
    </source>
</evidence>
<feature type="compositionally biased region" description="Basic and acidic residues" evidence="2">
    <location>
        <begin position="416"/>
        <end position="468"/>
    </location>
</feature>
<keyword evidence="4" id="KW-1185">Reference proteome</keyword>
<evidence type="ECO:0000256" key="2">
    <source>
        <dbReference type="SAM" id="MobiDB-lite"/>
    </source>
</evidence>
<dbReference type="SMART" id="SM00671">
    <property type="entry name" value="SEL1"/>
    <property type="match status" value="3"/>
</dbReference>
<accession>A0A172Y8V1</accession>
<dbReference type="eggNOG" id="COG0790">
    <property type="taxonomic scope" value="Bacteria"/>
</dbReference>
<dbReference type="eggNOG" id="COG1196">
    <property type="taxonomic scope" value="Bacteria"/>
</dbReference>
<feature type="region of interest" description="Disordered" evidence="2">
    <location>
        <begin position="416"/>
        <end position="486"/>
    </location>
</feature>
<dbReference type="InterPro" id="IPR052945">
    <property type="entry name" value="Mitotic_Regulator"/>
</dbReference>
<feature type="compositionally biased region" description="Basic and acidic residues" evidence="2">
    <location>
        <begin position="664"/>
        <end position="673"/>
    </location>
</feature>
<reference evidence="3 4" key="1">
    <citation type="journal article" date="2014" name="Genome Announc.">
        <title>Genome Sequence of a Promising Hydrogen-Producing Facultative Anaerobic Bacterium, Brevundimonas naejangsanensis Strain B1.</title>
        <authorList>
            <person name="Su H."/>
            <person name="Zhang T."/>
            <person name="Bao M."/>
            <person name="Jiang Y."/>
            <person name="Wang Y."/>
            <person name="Tan T."/>
        </authorList>
    </citation>
    <scope>NUCLEOTIDE SEQUENCE [LARGE SCALE GENOMIC DNA]</scope>
    <source>
        <strain evidence="3 4">B1</strain>
    </source>
</reference>
<dbReference type="STRING" id="588932.DA69_13480"/>
<feature type="coiled-coil region" evidence="1">
    <location>
        <begin position="281"/>
        <end position="308"/>
    </location>
</feature>
<proteinExistence type="predicted"/>
<dbReference type="Gene3D" id="1.25.40.10">
    <property type="entry name" value="Tetratricopeptide repeat domain"/>
    <property type="match status" value="1"/>
</dbReference>
<dbReference type="InterPro" id="IPR011990">
    <property type="entry name" value="TPR-like_helical_dom_sf"/>
</dbReference>
<dbReference type="PANTHER" id="PTHR43628:SF1">
    <property type="entry name" value="CHITIN SYNTHASE REGULATORY FACTOR 2-RELATED"/>
    <property type="match status" value="1"/>
</dbReference>
<sequence>MKGIDPKAREIAKDLARRSGMTLGEWLNSMIMDEPEEDDSVATLPRRSPIPDPYDRRSRSRRLDDVYGEDAHRHEGLGRIGASLEVIAERLEAAERRSTLAIQGIDQAVVGLVRRMEAQDEAEAAKARRIDDIAEELREGHRRLRRLEQDAGAEARDGLDKLDAALTAVSTRLYEMDERQRAGVSELRDRIEAIEKAAGPGAGTTLLSQVGVRLDDAQSQTSEALKGLERSFAALDLRMRDAERRIEPDHAREASRFEKLAEALTRQVESSRVEMMRRLDAAETEGRVERIERALAAIGEQARAAEQRSVAAVEGMGHEIMRIARNLNGRVEKVEAAGAGASDARVAALEQKLERDLARHAQAVDQRLTQADDQHALALERLGGEIARISDRLGERIAQSERRSAQALDDIGRRLAESTDKMHQRHERASGELAERMRQSEERTARLLAEARDSIEQRAGRTERRDVPLESSEPAPWTPAESPSGDWRAAAFADPVEPWSQDPLAGAVQAEPFPTQTERHPDDGVFADPFEADFLEPRQDATPFGRAPSELSANPGSIHAPDSFGGADISDILAAFEDPAADVFARPETVAATAADRPLTLDDDDDGFAAELEFVDPAPRATADEGPTTTRDVLDAARAAMAPEAADDGARSGFGLKKRGGKSKLQERLDRQAGRQGSTMRKAIGASAVAALVVGGGYASLQVAEGAGLRFPGVSAPGVAAGSADAEAGLDAPIAAVALDAAPTDAVPSPEAAATEGASLFARASLMLNNGDEAGVEPLTRAANLGHAPAQLRLAMLYQEGQAGLAVDDAEARAWARRAAEGGDAKAMHHYAMQLYDGVGGAKSGPDALIWLKKAAEAGRVDSQYNVAKMLEQGDQGVAANRTEAFKWYMIAARRGDQQALASVQRLTPALSAVERRKAREAADAFTAPPLA</sequence>
<evidence type="ECO:0000313" key="3">
    <source>
        <dbReference type="EMBL" id="ANF55659.1"/>
    </source>
</evidence>
<dbReference type="SUPFAM" id="SSF81901">
    <property type="entry name" value="HCP-like"/>
    <property type="match status" value="1"/>
</dbReference>
<dbReference type="Proteomes" id="UP000077603">
    <property type="component" value="Chromosome"/>
</dbReference>
<dbReference type="InterPro" id="IPR006597">
    <property type="entry name" value="Sel1-like"/>
</dbReference>
<dbReference type="Pfam" id="PF08238">
    <property type="entry name" value="Sel1"/>
    <property type="match status" value="3"/>
</dbReference>
<gene>
    <name evidence="3" type="ORF">DA69_13480</name>
</gene>
<evidence type="ECO:0000313" key="4">
    <source>
        <dbReference type="Proteomes" id="UP000077603"/>
    </source>
</evidence>
<dbReference type="EMBL" id="CP015614">
    <property type="protein sequence ID" value="ANF55659.1"/>
    <property type="molecule type" value="Genomic_DNA"/>
</dbReference>
<keyword evidence="1" id="KW-0175">Coiled coil</keyword>
<evidence type="ECO:0008006" key="5">
    <source>
        <dbReference type="Google" id="ProtNLM"/>
    </source>
</evidence>
<protein>
    <recommendedName>
        <fullName evidence="5">Localization factor PodJS</fullName>
    </recommendedName>
</protein>